<dbReference type="GO" id="GO:0016829">
    <property type="term" value="F:lyase activity"/>
    <property type="evidence" value="ECO:0007669"/>
    <property type="project" value="UniProtKB-KW"/>
</dbReference>
<accession>A0ABU1VIU2</accession>
<gene>
    <name evidence="1" type="ORF">J2X09_005187</name>
</gene>
<keyword evidence="1" id="KW-0456">Lyase</keyword>
<dbReference type="InterPro" id="IPR012337">
    <property type="entry name" value="RNaseH-like_sf"/>
</dbReference>
<evidence type="ECO:0000313" key="2">
    <source>
        <dbReference type="Proteomes" id="UP001265550"/>
    </source>
</evidence>
<dbReference type="Gene3D" id="3.30.420.10">
    <property type="entry name" value="Ribonuclease H-like superfamily/Ribonuclease H"/>
    <property type="match status" value="1"/>
</dbReference>
<dbReference type="Proteomes" id="UP001265550">
    <property type="component" value="Unassembled WGS sequence"/>
</dbReference>
<organism evidence="1 2">
    <name type="scientific">Hydrogenophaga laconesensis</name>
    <dbReference type="NCBI Taxonomy" id="1805971"/>
    <lineage>
        <taxon>Bacteria</taxon>
        <taxon>Pseudomonadati</taxon>
        <taxon>Pseudomonadota</taxon>
        <taxon>Betaproteobacteria</taxon>
        <taxon>Burkholderiales</taxon>
        <taxon>Comamonadaceae</taxon>
        <taxon>Hydrogenophaga</taxon>
    </lineage>
</organism>
<feature type="non-terminal residue" evidence="1">
    <location>
        <position position="1"/>
    </location>
</feature>
<name>A0ABU1VIU2_9BURK</name>
<proteinExistence type="predicted"/>
<sequence>AALFRGYPQAVRTDNGPEFTSRAFMAWAQAHGCHEAQEVGAGHFNDVTTVIQGGSSSVKALTGSTEEEQFH</sequence>
<dbReference type="EMBL" id="JAVDWE010000025">
    <property type="protein sequence ID" value="MDR7097412.1"/>
    <property type="molecule type" value="Genomic_DNA"/>
</dbReference>
<comment type="caution">
    <text evidence="1">The sequence shown here is derived from an EMBL/GenBank/DDBJ whole genome shotgun (WGS) entry which is preliminary data.</text>
</comment>
<dbReference type="SUPFAM" id="SSF53098">
    <property type="entry name" value="Ribonuclease H-like"/>
    <property type="match status" value="1"/>
</dbReference>
<reference evidence="1 2" key="1">
    <citation type="submission" date="2023-07" db="EMBL/GenBank/DDBJ databases">
        <title>Sorghum-associated microbial communities from plants grown in Nebraska, USA.</title>
        <authorList>
            <person name="Schachtman D."/>
        </authorList>
    </citation>
    <scope>NUCLEOTIDE SEQUENCE [LARGE SCALE GENOMIC DNA]</scope>
    <source>
        <strain evidence="1 2">BE240</strain>
    </source>
</reference>
<dbReference type="InterPro" id="IPR036397">
    <property type="entry name" value="RNaseH_sf"/>
</dbReference>
<evidence type="ECO:0000313" key="1">
    <source>
        <dbReference type="EMBL" id="MDR7097412.1"/>
    </source>
</evidence>
<keyword evidence="2" id="KW-1185">Reference proteome</keyword>
<protein>
    <submittedName>
        <fullName evidence="1">Isocitrate lyase</fullName>
    </submittedName>
</protein>